<organism evidence="11 12">
    <name type="scientific">Clostridium boliviensis</name>
    <dbReference type="NCBI Taxonomy" id="318465"/>
    <lineage>
        <taxon>Bacteria</taxon>
        <taxon>Bacillati</taxon>
        <taxon>Bacillota</taxon>
        <taxon>Clostridia</taxon>
        <taxon>Eubacteriales</taxon>
        <taxon>Clostridiaceae</taxon>
        <taxon>Clostridium</taxon>
    </lineage>
</organism>
<evidence type="ECO:0000256" key="1">
    <source>
        <dbReference type="ARBA" id="ARBA00004429"/>
    </source>
</evidence>
<dbReference type="PANTHER" id="PTHR35011:SF2">
    <property type="entry name" value="2,3-DIKETO-L-GULONATE TRAP TRANSPORTER SMALL PERMEASE PROTEIN YIAM"/>
    <property type="match status" value="1"/>
</dbReference>
<proteinExistence type="inferred from homology"/>
<evidence type="ECO:0000256" key="5">
    <source>
        <dbReference type="ARBA" id="ARBA00022692"/>
    </source>
</evidence>
<feature type="transmembrane region" description="Helical" evidence="9">
    <location>
        <begin position="12"/>
        <end position="30"/>
    </location>
</feature>
<dbReference type="PANTHER" id="PTHR35011">
    <property type="entry name" value="2,3-DIKETO-L-GULONATE TRAP TRANSPORTER SMALL PERMEASE PROTEIN YIAM"/>
    <property type="match status" value="1"/>
</dbReference>
<feature type="domain" description="Tripartite ATP-independent periplasmic transporters DctQ component" evidence="10">
    <location>
        <begin position="17"/>
        <end position="141"/>
    </location>
</feature>
<keyword evidence="4" id="KW-0997">Cell inner membrane</keyword>
<keyword evidence="6 9" id="KW-1133">Transmembrane helix</keyword>
<accession>A0ABU4GNH6</accession>
<protein>
    <submittedName>
        <fullName evidence="11">TRAP transporter small permease</fullName>
    </submittedName>
</protein>
<gene>
    <name evidence="11" type="ORF">RZO55_16500</name>
</gene>
<keyword evidence="2" id="KW-0813">Transport</keyword>
<evidence type="ECO:0000256" key="9">
    <source>
        <dbReference type="SAM" id="Phobius"/>
    </source>
</evidence>
<evidence type="ECO:0000313" key="12">
    <source>
        <dbReference type="Proteomes" id="UP001276854"/>
    </source>
</evidence>
<keyword evidence="3" id="KW-1003">Cell membrane</keyword>
<evidence type="ECO:0000256" key="8">
    <source>
        <dbReference type="ARBA" id="ARBA00038436"/>
    </source>
</evidence>
<feature type="transmembrane region" description="Helical" evidence="9">
    <location>
        <begin position="36"/>
        <end position="57"/>
    </location>
</feature>
<dbReference type="EMBL" id="JAWONS010000240">
    <property type="protein sequence ID" value="MDW2799175.1"/>
    <property type="molecule type" value="Genomic_DNA"/>
</dbReference>
<dbReference type="InterPro" id="IPR007387">
    <property type="entry name" value="TRAP_DctQ"/>
</dbReference>
<dbReference type="Proteomes" id="UP001276854">
    <property type="component" value="Unassembled WGS sequence"/>
</dbReference>
<evidence type="ECO:0000313" key="11">
    <source>
        <dbReference type="EMBL" id="MDW2799175.1"/>
    </source>
</evidence>
<comment type="caution">
    <text evidence="11">The sequence shown here is derived from an EMBL/GenBank/DDBJ whole genome shotgun (WGS) entry which is preliminary data.</text>
</comment>
<keyword evidence="12" id="KW-1185">Reference proteome</keyword>
<evidence type="ECO:0000256" key="4">
    <source>
        <dbReference type="ARBA" id="ARBA00022519"/>
    </source>
</evidence>
<comment type="similarity">
    <text evidence="8">Belongs to the TRAP transporter small permease family.</text>
</comment>
<name>A0ABU4GNH6_9CLOT</name>
<reference evidence="11 12" key="1">
    <citation type="submission" date="2023-10" db="EMBL/GenBank/DDBJ databases">
        <title>A novel Glycoside Hydrolase 43-Like Enzyme from Clostrdium boliviensis is an Endo-xylanase, and a Candidate for Xylooligosaccharides Production from Different Xylan Substrates.</title>
        <authorList>
            <person name="Alvarez M.T."/>
            <person name="Rocabado-Villegas L.R."/>
            <person name="Salas-Veizaga D.M."/>
            <person name="Linares-Pasten J.A."/>
            <person name="Gudmundsdottir E.E."/>
            <person name="Hreggvidsson G.O."/>
            <person name="Adlercreutz P."/>
            <person name="Nordberg Karlsson E."/>
        </authorList>
    </citation>
    <scope>NUCLEOTIDE SEQUENCE [LARGE SCALE GENOMIC DNA]</scope>
    <source>
        <strain evidence="11 12">E-1</strain>
    </source>
</reference>
<dbReference type="InterPro" id="IPR055348">
    <property type="entry name" value="DctQ"/>
</dbReference>
<dbReference type="RefSeq" id="WP_318065357.1">
    <property type="nucleotide sequence ID" value="NZ_JAWONS010000240.1"/>
</dbReference>
<feature type="transmembrane region" description="Helical" evidence="9">
    <location>
        <begin position="118"/>
        <end position="140"/>
    </location>
</feature>
<evidence type="ECO:0000256" key="3">
    <source>
        <dbReference type="ARBA" id="ARBA00022475"/>
    </source>
</evidence>
<evidence type="ECO:0000256" key="2">
    <source>
        <dbReference type="ARBA" id="ARBA00022448"/>
    </source>
</evidence>
<comment type="subcellular location">
    <subcellularLocation>
        <location evidence="1">Cell inner membrane</location>
        <topology evidence="1">Multi-pass membrane protein</topology>
    </subcellularLocation>
</comment>
<keyword evidence="5 9" id="KW-0812">Transmembrane</keyword>
<dbReference type="Pfam" id="PF04290">
    <property type="entry name" value="DctQ"/>
    <property type="match status" value="1"/>
</dbReference>
<evidence type="ECO:0000259" key="10">
    <source>
        <dbReference type="Pfam" id="PF04290"/>
    </source>
</evidence>
<evidence type="ECO:0000256" key="6">
    <source>
        <dbReference type="ARBA" id="ARBA00022989"/>
    </source>
</evidence>
<feature type="transmembrane region" description="Helical" evidence="9">
    <location>
        <begin position="78"/>
        <end position="98"/>
    </location>
</feature>
<sequence length="166" mass="18670">MLEHVEEIFESIGLSLLIILVFSAAVLRFFGVDMSWSTDLAQLTFAWVCFIGADLAIRKNRHMGVDMLVNRFPLKVRNGIYLFNSILMLCFLAFVVYYGTNLCVTNFQRKFNTLPISYSFATASGPVGGLLMIFTVVANIRKYIGNFIKKDYTNLVKAEAEGGDIL</sequence>
<evidence type="ECO:0000256" key="7">
    <source>
        <dbReference type="ARBA" id="ARBA00023136"/>
    </source>
</evidence>
<keyword evidence="7 9" id="KW-0472">Membrane</keyword>